<keyword evidence="1" id="KW-0472">Membrane</keyword>
<keyword evidence="3" id="KW-1185">Reference proteome</keyword>
<dbReference type="Proteomes" id="UP001604336">
    <property type="component" value="Unassembled WGS sequence"/>
</dbReference>
<proteinExistence type="predicted"/>
<dbReference type="PANTHER" id="PTHR35997:SF5">
    <property type="entry name" value="OS09G0539700 PROTEIN"/>
    <property type="match status" value="1"/>
</dbReference>
<name>A0ABD1SXC4_9LAMI</name>
<evidence type="ECO:0000313" key="3">
    <source>
        <dbReference type="Proteomes" id="UP001604336"/>
    </source>
</evidence>
<keyword evidence="1" id="KW-0812">Transmembrane</keyword>
<protein>
    <recommendedName>
        <fullName evidence="4">ATP synthase protein MI25</fullName>
    </recommendedName>
</protein>
<gene>
    <name evidence="2" type="ORF">Adt_20705</name>
</gene>
<feature type="transmembrane region" description="Helical" evidence="1">
    <location>
        <begin position="15"/>
        <end position="35"/>
    </location>
</feature>
<keyword evidence="1" id="KW-1133">Transmembrane helix</keyword>
<accession>A0ABD1SXC4</accession>
<dbReference type="EMBL" id="JBFOLK010000006">
    <property type="protein sequence ID" value="KAL2505084.1"/>
    <property type="molecule type" value="Genomic_DNA"/>
</dbReference>
<dbReference type="PANTHER" id="PTHR35997">
    <property type="entry name" value="COTTON FIBER PROTEIN-RELATED"/>
    <property type="match status" value="1"/>
</dbReference>
<reference evidence="3" key="1">
    <citation type="submission" date="2024-07" db="EMBL/GenBank/DDBJ databases">
        <title>Two chromosome-level genome assemblies of Korean endemic species Abeliophyllum distichum and Forsythia ovata (Oleaceae).</title>
        <authorList>
            <person name="Jang H."/>
        </authorList>
    </citation>
    <scope>NUCLEOTIDE SEQUENCE [LARGE SCALE GENOMIC DNA]</scope>
</reference>
<dbReference type="PROSITE" id="PS51257">
    <property type="entry name" value="PROKAR_LIPOPROTEIN"/>
    <property type="match status" value="1"/>
</dbReference>
<evidence type="ECO:0000313" key="2">
    <source>
        <dbReference type="EMBL" id="KAL2505084.1"/>
    </source>
</evidence>
<feature type="transmembrane region" description="Helical" evidence="1">
    <location>
        <begin position="41"/>
        <end position="58"/>
    </location>
</feature>
<organism evidence="2 3">
    <name type="scientific">Abeliophyllum distichum</name>
    <dbReference type="NCBI Taxonomy" id="126358"/>
    <lineage>
        <taxon>Eukaryota</taxon>
        <taxon>Viridiplantae</taxon>
        <taxon>Streptophyta</taxon>
        <taxon>Embryophyta</taxon>
        <taxon>Tracheophyta</taxon>
        <taxon>Spermatophyta</taxon>
        <taxon>Magnoliopsida</taxon>
        <taxon>eudicotyledons</taxon>
        <taxon>Gunneridae</taxon>
        <taxon>Pentapetalae</taxon>
        <taxon>asterids</taxon>
        <taxon>lamiids</taxon>
        <taxon>Lamiales</taxon>
        <taxon>Oleaceae</taxon>
        <taxon>Forsythieae</taxon>
        <taxon>Abeliophyllum</taxon>
    </lineage>
</organism>
<sequence length="160" mass="18280">MEEEKKNTREDQLKAVWFAAATAALMACFECAAVVSRWRVWVFLSLNLLLLAILFTSTSQSRSPSNEPVQETQETAEKLIKNERKKKQYLSEPLISASDEDHVVEKECNQLSNEELNRRVEAFIAMFRQQYLVSDAKVKSCRIPSSSKGISVNSRYEISI</sequence>
<dbReference type="AlphaFoldDB" id="A0ABD1SXC4"/>
<evidence type="ECO:0000256" key="1">
    <source>
        <dbReference type="SAM" id="Phobius"/>
    </source>
</evidence>
<evidence type="ECO:0008006" key="4">
    <source>
        <dbReference type="Google" id="ProtNLM"/>
    </source>
</evidence>
<comment type="caution">
    <text evidence="2">The sequence shown here is derived from an EMBL/GenBank/DDBJ whole genome shotgun (WGS) entry which is preliminary data.</text>
</comment>